<evidence type="ECO:0000313" key="1">
    <source>
        <dbReference type="EMBL" id="MBC9719377.1"/>
    </source>
</evidence>
<proteinExistence type="predicted"/>
<sequence length="69" mass="7255">MDDAEVLVEALQGGRSPVPQGHGVHALGDTVGFERGVLHDACVLENRGGLVTVRAVHDPAAFRVLADKQ</sequence>
<organism evidence="1 2">
    <name type="scientific">Streptomyces polyasparticus</name>
    <dbReference type="NCBI Taxonomy" id="2767826"/>
    <lineage>
        <taxon>Bacteria</taxon>
        <taxon>Bacillati</taxon>
        <taxon>Actinomycetota</taxon>
        <taxon>Actinomycetes</taxon>
        <taxon>Kitasatosporales</taxon>
        <taxon>Streptomycetaceae</taxon>
        <taxon>Streptomyces</taxon>
    </lineage>
</organism>
<dbReference type="RefSeq" id="WP_187819783.1">
    <property type="nucleotide sequence ID" value="NZ_JACTVJ010000039.1"/>
</dbReference>
<dbReference type="Proteomes" id="UP000642284">
    <property type="component" value="Unassembled WGS sequence"/>
</dbReference>
<name>A0ABR7SV50_9ACTN</name>
<protein>
    <submittedName>
        <fullName evidence="1">Uncharacterized protein</fullName>
    </submittedName>
</protein>
<evidence type="ECO:0000313" key="2">
    <source>
        <dbReference type="Proteomes" id="UP000642284"/>
    </source>
</evidence>
<gene>
    <name evidence="1" type="ORF">H9Y04_43395</name>
</gene>
<keyword evidence="2" id="KW-1185">Reference proteome</keyword>
<dbReference type="EMBL" id="JACTVJ010000039">
    <property type="protein sequence ID" value="MBC9719377.1"/>
    <property type="molecule type" value="Genomic_DNA"/>
</dbReference>
<reference evidence="1 2" key="1">
    <citation type="submission" date="2020-08" db="EMBL/GenBank/DDBJ databases">
        <title>Genemic of Streptomyces polyaspartic.</title>
        <authorList>
            <person name="Liu W."/>
        </authorList>
    </citation>
    <scope>NUCLEOTIDE SEQUENCE [LARGE SCALE GENOMIC DNA]</scope>
    <source>
        <strain evidence="1 2">TRM66268-LWL</strain>
    </source>
</reference>
<comment type="caution">
    <text evidence="1">The sequence shown here is derived from an EMBL/GenBank/DDBJ whole genome shotgun (WGS) entry which is preliminary data.</text>
</comment>
<accession>A0ABR7SV50</accession>